<feature type="compositionally biased region" description="Basic and acidic residues" evidence="8">
    <location>
        <begin position="42"/>
        <end position="52"/>
    </location>
</feature>
<dbReference type="GO" id="GO:0033615">
    <property type="term" value="P:mitochondrial proton-transporting ATP synthase complex assembly"/>
    <property type="evidence" value="ECO:0007669"/>
    <property type="project" value="TreeGrafter"/>
</dbReference>
<comment type="caution">
    <text evidence="10">The sequence shown here is derived from an EMBL/GenBank/DDBJ whole genome shotgun (WGS) entry which is preliminary data.</text>
</comment>
<organism evidence="10 11">
    <name type="scientific">Lucilia cuprina</name>
    <name type="common">Green bottle fly</name>
    <name type="synonym">Australian sheep blowfly</name>
    <dbReference type="NCBI Taxonomy" id="7375"/>
    <lineage>
        <taxon>Eukaryota</taxon>
        <taxon>Metazoa</taxon>
        <taxon>Ecdysozoa</taxon>
        <taxon>Arthropoda</taxon>
        <taxon>Hexapoda</taxon>
        <taxon>Insecta</taxon>
        <taxon>Pterygota</taxon>
        <taxon>Neoptera</taxon>
        <taxon>Endopterygota</taxon>
        <taxon>Diptera</taxon>
        <taxon>Brachycera</taxon>
        <taxon>Muscomorpha</taxon>
        <taxon>Oestroidea</taxon>
        <taxon>Calliphoridae</taxon>
        <taxon>Luciliinae</taxon>
        <taxon>Lucilia</taxon>
    </lineage>
</organism>
<accession>A0A0L0CDG3</accession>
<evidence type="ECO:0000256" key="2">
    <source>
        <dbReference type="ARBA" id="ARBA00016555"/>
    </source>
</evidence>
<dbReference type="EMBL" id="JRES01000539">
    <property type="protein sequence ID" value="KNC30300.1"/>
    <property type="molecule type" value="Genomic_DNA"/>
</dbReference>
<evidence type="ECO:0000256" key="7">
    <source>
        <dbReference type="PROSITE-ProRule" id="PRU00266"/>
    </source>
</evidence>
<dbReference type="Pfam" id="PF00035">
    <property type="entry name" value="dsrm"/>
    <property type="match status" value="2"/>
</dbReference>
<dbReference type="InterPro" id="IPR019165">
    <property type="entry name" value="Peptidase_M76_ATP23"/>
</dbReference>
<dbReference type="STRING" id="7375.A0A0L0CDG3"/>
<keyword evidence="11" id="KW-1185">Reference proteome</keyword>
<dbReference type="GO" id="GO:0003723">
    <property type="term" value="F:RNA binding"/>
    <property type="evidence" value="ECO:0007669"/>
    <property type="project" value="UniProtKB-UniRule"/>
</dbReference>
<dbReference type="PANTHER" id="PTHR21711">
    <property type="entry name" value="MITOCHONDRIAL INNER MEMBRANE PROTEASE"/>
    <property type="match status" value="1"/>
</dbReference>
<evidence type="ECO:0000259" key="9">
    <source>
        <dbReference type="PROSITE" id="PS50137"/>
    </source>
</evidence>
<keyword evidence="7" id="KW-0694">RNA-binding</keyword>
<feature type="domain" description="DRBM" evidence="9">
    <location>
        <begin position="370"/>
        <end position="438"/>
    </location>
</feature>
<feature type="domain" description="DRBM" evidence="9">
    <location>
        <begin position="285"/>
        <end position="350"/>
    </location>
</feature>
<comment type="similarity">
    <text evidence="1">Belongs to the peptidase M76 family.</text>
</comment>
<keyword evidence="6" id="KW-0482">Metalloprotease</keyword>
<dbReference type="PROSITE" id="PS50137">
    <property type="entry name" value="DS_RBD"/>
    <property type="match status" value="2"/>
</dbReference>
<evidence type="ECO:0000256" key="3">
    <source>
        <dbReference type="ARBA" id="ARBA00022670"/>
    </source>
</evidence>
<feature type="region of interest" description="Disordered" evidence="8">
    <location>
        <begin position="1"/>
        <end position="52"/>
    </location>
</feature>
<dbReference type="GO" id="GO:0046872">
    <property type="term" value="F:metal ion binding"/>
    <property type="evidence" value="ECO:0007669"/>
    <property type="project" value="UniProtKB-KW"/>
</dbReference>
<dbReference type="AlphaFoldDB" id="A0A0L0CDG3"/>
<feature type="compositionally biased region" description="Low complexity" evidence="8">
    <location>
        <begin position="30"/>
        <end position="41"/>
    </location>
</feature>
<evidence type="ECO:0000256" key="5">
    <source>
        <dbReference type="ARBA" id="ARBA00022801"/>
    </source>
</evidence>
<keyword evidence="3" id="KW-0645">Protease</keyword>
<dbReference type="InterPro" id="IPR014720">
    <property type="entry name" value="dsRBD_dom"/>
</dbReference>
<dbReference type="Gene3D" id="3.30.160.20">
    <property type="match status" value="2"/>
</dbReference>
<name>A0A0L0CDG3_LUCCU</name>
<dbReference type="GO" id="GO:0034982">
    <property type="term" value="P:mitochondrial protein processing"/>
    <property type="evidence" value="ECO:0007669"/>
    <property type="project" value="TreeGrafter"/>
</dbReference>
<dbReference type="GO" id="GO:0010468">
    <property type="term" value="P:regulation of gene expression"/>
    <property type="evidence" value="ECO:0007669"/>
    <property type="project" value="UniProtKB-ARBA"/>
</dbReference>
<dbReference type="Proteomes" id="UP000037069">
    <property type="component" value="Unassembled WGS sequence"/>
</dbReference>
<sequence>MGFFTKAEAKSQEVIPGLELDTVQPPPPTKKTTTETANESKNSSEKNNENKAKKEWGYDLYPERRGEEFKPKWSRILLGFEGHENMDKIKCERNVYWCVKNSPLVKLMMGALKSSGCPIDLRRHISCEVCDSSVTGGYDPVLNQIVVCQNMAKKEGMVQGVLTHEMIHMFDYCNNDLDFRNIDHLACTEIRAANLAHCSFLSAMMQGDASVFDIKETHQNCVKSKALASVLAVRNVTRKEAIEAVERVFPKCYNDLEPIGRRIRRNSPDQHRAYMEAPIEMLPKSSVSAIQEYCAKHKLPPPVYDYIDSEEGGAFICRGRIMDIEADGTGRSKRDAKHSAAHNLIKKIRTKCPDIDEIQHVDHMEIPATDMIVTLRDYCVQHQHPLPVFEIIQQGGTPDTPEFVAICSVASIKRYGVSEKKKDAKQIAAHAMLNVIADNTQPLDHQMQVASLESSMDDVEYERYHKFKTYRELSETSIGEIAPGILLSDRHNYFVKFHKHLKKAAWDIIYSDNYEDNIQAQVMDLFKALKIKPRITSNAAVMTSEKMVQIEVDCDFDAFFVDVESKIYISVINYFRDMLI</sequence>
<evidence type="ECO:0000313" key="10">
    <source>
        <dbReference type="EMBL" id="KNC30300.1"/>
    </source>
</evidence>
<dbReference type="PANTHER" id="PTHR21711:SF0">
    <property type="entry name" value="MITOCHONDRIAL INNER MEMBRANE PROTEASE ATP23 HOMOLOG"/>
    <property type="match status" value="1"/>
</dbReference>
<dbReference type="GO" id="GO:0004222">
    <property type="term" value="F:metalloendopeptidase activity"/>
    <property type="evidence" value="ECO:0007669"/>
    <property type="project" value="InterPro"/>
</dbReference>
<protein>
    <recommendedName>
        <fullName evidence="2">Mitochondrial inner membrane protease ATP23 homolog</fullName>
    </recommendedName>
</protein>
<evidence type="ECO:0000313" key="11">
    <source>
        <dbReference type="Proteomes" id="UP000037069"/>
    </source>
</evidence>
<dbReference type="SUPFAM" id="SSF54768">
    <property type="entry name" value="dsRNA-binding domain-like"/>
    <property type="match status" value="2"/>
</dbReference>
<reference evidence="10 11" key="1">
    <citation type="journal article" date="2015" name="Nat. Commun.">
        <title>Lucilia cuprina genome unlocks parasitic fly biology to underpin future interventions.</title>
        <authorList>
            <person name="Anstead C.A."/>
            <person name="Korhonen P.K."/>
            <person name="Young N.D."/>
            <person name="Hall R.S."/>
            <person name="Jex A.R."/>
            <person name="Murali S.C."/>
            <person name="Hughes D.S."/>
            <person name="Lee S.F."/>
            <person name="Perry T."/>
            <person name="Stroehlein A.J."/>
            <person name="Ansell B.R."/>
            <person name="Breugelmans B."/>
            <person name="Hofmann A."/>
            <person name="Qu J."/>
            <person name="Dugan S."/>
            <person name="Lee S.L."/>
            <person name="Chao H."/>
            <person name="Dinh H."/>
            <person name="Han Y."/>
            <person name="Doddapaneni H.V."/>
            <person name="Worley K.C."/>
            <person name="Muzny D.M."/>
            <person name="Ioannidis P."/>
            <person name="Waterhouse R.M."/>
            <person name="Zdobnov E.M."/>
            <person name="James P.J."/>
            <person name="Bagnall N.H."/>
            <person name="Kotze A.C."/>
            <person name="Gibbs R.A."/>
            <person name="Richards S."/>
            <person name="Batterham P."/>
            <person name="Gasser R.B."/>
        </authorList>
    </citation>
    <scope>NUCLEOTIDE SEQUENCE [LARGE SCALE GENOMIC DNA]</scope>
    <source>
        <strain evidence="10 11">LS</strain>
        <tissue evidence="10">Full body</tissue>
    </source>
</reference>
<evidence type="ECO:0000256" key="1">
    <source>
        <dbReference type="ARBA" id="ARBA00009915"/>
    </source>
</evidence>
<evidence type="ECO:0000256" key="4">
    <source>
        <dbReference type="ARBA" id="ARBA00022723"/>
    </source>
</evidence>
<evidence type="ECO:0000256" key="6">
    <source>
        <dbReference type="ARBA" id="ARBA00023049"/>
    </source>
</evidence>
<dbReference type="OrthoDB" id="5961559at2759"/>
<dbReference type="Pfam" id="PF09768">
    <property type="entry name" value="Peptidase_M76"/>
    <property type="match status" value="1"/>
</dbReference>
<dbReference type="GO" id="GO:0005739">
    <property type="term" value="C:mitochondrion"/>
    <property type="evidence" value="ECO:0007669"/>
    <property type="project" value="GOC"/>
</dbReference>
<gene>
    <name evidence="10" type="ORF">FF38_07381</name>
</gene>
<proteinExistence type="inferred from homology"/>
<keyword evidence="5" id="KW-0378">Hydrolase</keyword>
<dbReference type="SMART" id="SM00358">
    <property type="entry name" value="DSRM"/>
    <property type="match status" value="2"/>
</dbReference>
<evidence type="ECO:0000256" key="8">
    <source>
        <dbReference type="SAM" id="MobiDB-lite"/>
    </source>
</evidence>
<keyword evidence="4" id="KW-0479">Metal-binding</keyword>